<reference evidence="1 2" key="1">
    <citation type="submission" date="2014-06" db="EMBL/GenBank/DDBJ databases">
        <authorList>
            <person name="Ju J."/>
            <person name="Zhang J."/>
        </authorList>
    </citation>
    <scope>NUCLEOTIDE SEQUENCE [LARGE SCALE GENOMIC DNA]</scope>
    <source>
        <strain evidence="1 2">DsW_47</strain>
    </source>
</reference>
<evidence type="ECO:0000313" key="2">
    <source>
        <dbReference type="Proteomes" id="UP000196086"/>
    </source>
</evidence>
<comment type="caution">
    <text evidence="1">The sequence shown here is derived from an EMBL/GenBank/DDBJ whole genome shotgun (WGS) entry which is preliminary data.</text>
</comment>
<sequence length="60" mass="6694">MYEAQRLCLVTIVASVPNDYFYLIGEVYQKHVGVSEATGLPHSEIKTDRSALIIAHGIKF</sequence>
<accession>A0A1Z5YWF3</accession>
<dbReference type="AlphaFoldDB" id="A0A1Z5YWF3"/>
<dbReference type="Proteomes" id="UP000196086">
    <property type="component" value="Unassembled WGS sequence"/>
</dbReference>
<evidence type="ECO:0000313" key="1">
    <source>
        <dbReference type="EMBL" id="OUJ03381.1"/>
    </source>
</evidence>
<name>A0A1Z5YWF3_9PROT</name>
<proteinExistence type="predicted"/>
<organism evidence="1 2">
    <name type="scientific">Acetobacter cibinongensis</name>
    <dbReference type="NCBI Taxonomy" id="146475"/>
    <lineage>
        <taxon>Bacteria</taxon>
        <taxon>Pseudomonadati</taxon>
        <taxon>Pseudomonadota</taxon>
        <taxon>Alphaproteobacteria</taxon>
        <taxon>Acetobacterales</taxon>
        <taxon>Acetobacteraceae</taxon>
        <taxon>Acetobacter</taxon>
    </lineage>
</organism>
<protein>
    <submittedName>
        <fullName evidence="1">Uncharacterized protein</fullName>
    </submittedName>
</protein>
<gene>
    <name evidence="1" type="ORF">HK14_02125</name>
</gene>
<dbReference type="EMBL" id="JOMQ01000013">
    <property type="protein sequence ID" value="OUJ03381.1"/>
    <property type="molecule type" value="Genomic_DNA"/>
</dbReference>